<accession>A0A0V0RSW2</accession>
<evidence type="ECO:0000313" key="2">
    <source>
        <dbReference type="Proteomes" id="UP000055048"/>
    </source>
</evidence>
<name>A0A0V0RSW2_9BILA</name>
<reference evidence="1 2" key="1">
    <citation type="submission" date="2015-01" db="EMBL/GenBank/DDBJ databases">
        <title>Evolution of Trichinella species and genotypes.</title>
        <authorList>
            <person name="Korhonen P.K."/>
            <person name="Edoardo P."/>
            <person name="Giuseppe L.R."/>
            <person name="Gasser R.B."/>
        </authorList>
    </citation>
    <scope>NUCLEOTIDE SEQUENCE [LARGE SCALE GENOMIC DNA]</scope>
    <source>
        <strain evidence="1">ISS417</strain>
    </source>
</reference>
<evidence type="ECO:0000313" key="1">
    <source>
        <dbReference type="EMBL" id="KRX17512.1"/>
    </source>
</evidence>
<dbReference type="EMBL" id="JYDJ01004995">
    <property type="protein sequence ID" value="KRX17512.1"/>
    <property type="molecule type" value="Genomic_DNA"/>
</dbReference>
<organism evidence="1 2">
    <name type="scientific">Trichinella murrelli</name>
    <dbReference type="NCBI Taxonomy" id="144512"/>
    <lineage>
        <taxon>Eukaryota</taxon>
        <taxon>Metazoa</taxon>
        <taxon>Ecdysozoa</taxon>
        <taxon>Nematoda</taxon>
        <taxon>Enoplea</taxon>
        <taxon>Dorylaimia</taxon>
        <taxon>Trichinellida</taxon>
        <taxon>Trichinellidae</taxon>
        <taxon>Trichinella</taxon>
    </lineage>
</organism>
<protein>
    <submittedName>
        <fullName evidence="1">Uncharacterized protein</fullName>
    </submittedName>
</protein>
<keyword evidence="2" id="KW-1185">Reference proteome</keyword>
<comment type="caution">
    <text evidence="1">The sequence shown here is derived from an EMBL/GenBank/DDBJ whole genome shotgun (WGS) entry which is preliminary data.</text>
</comment>
<proteinExistence type="predicted"/>
<dbReference type="AlphaFoldDB" id="A0A0V0RSW2"/>
<gene>
    <name evidence="1" type="ORF">T05_15032</name>
</gene>
<dbReference type="Proteomes" id="UP000055048">
    <property type="component" value="Unassembled WGS sequence"/>
</dbReference>
<sequence>MQLERRGLVCCNSLSALCKLSPNPKILGRVLAGNVQFSWH</sequence>